<accession>A0A0W8F8L0</accession>
<dbReference type="GO" id="GO:0006352">
    <property type="term" value="P:DNA-templated transcription initiation"/>
    <property type="evidence" value="ECO:0007669"/>
    <property type="project" value="InterPro"/>
</dbReference>
<dbReference type="AlphaFoldDB" id="A0A0W8F8L0"/>
<evidence type="ECO:0000313" key="6">
    <source>
        <dbReference type="EMBL" id="KUG17118.1"/>
    </source>
</evidence>
<dbReference type="FunFam" id="3.30.310.10:FF:000010">
    <property type="entry name" value="TATA-box-binding protein"/>
    <property type="match status" value="1"/>
</dbReference>
<dbReference type="FunFam" id="3.30.310.10:FF:000007">
    <property type="entry name" value="TATA-box-binding protein"/>
    <property type="match status" value="1"/>
</dbReference>
<evidence type="ECO:0000256" key="4">
    <source>
        <dbReference type="ARBA" id="ARBA00023163"/>
    </source>
</evidence>
<dbReference type="NCBIfam" id="NF001593">
    <property type="entry name" value="PRK00394.1-2"/>
    <property type="match status" value="1"/>
</dbReference>
<dbReference type="CDD" id="cd04518">
    <property type="entry name" value="TBP_archaea"/>
    <property type="match status" value="1"/>
</dbReference>
<gene>
    <name evidence="6" type="ORF">ASZ90_013191</name>
</gene>
<comment type="function">
    <text evidence="5">General factor that plays a role in the activation of archaeal genes transcribed by RNA polymerase. Binds specifically to the TATA box promoter element which lies close to the position of transcription initiation.</text>
</comment>
<dbReference type="Pfam" id="PF00352">
    <property type="entry name" value="TBP"/>
    <property type="match status" value="2"/>
</dbReference>
<reference evidence="6" key="1">
    <citation type="journal article" date="2015" name="Proc. Natl. Acad. Sci. U.S.A.">
        <title>Networks of energetic and metabolic interactions define dynamics in microbial communities.</title>
        <authorList>
            <person name="Embree M."/>
            <person name="Liu J.K."/>
            <person name="Al-Bassam M.M."/>
            <person name="Zengler K."/>
        </authorList>
    </citation>
    <scope>NUCLEOTIDE SEQUENCE</scope>
</reference>
<dbReference type="InterPro" id="IPR012295">
    <property type="entry name" value="TBP_dom_sf"/>
</dbReference>
<dbReference type="NCBIfam" id="NF001599">
    <property type="entry name" value="PRK00394.2-4"/>
    <property type="match status" value="1"/>
</dbReference>
<dbReference type="InterPro" id="IPR033711">
    <property type="entry name" value="TBP_archaea"/>
</dbReference>
<keyword evidence="4" id="KW-0804">Transcription</keyword>
<dbReference type="SUPFAM" id="SSF55945">
    <property type="entry name" value="TATA-box binding protein-like"/>
    <property type="match status" value="2"/>
</dbReference>
<sequence>MESTINIENVVASTKLAEEFDLHKIEAELEGAEYNKEKFPGLVYRVKAPRAAFLIFTSGKVVCTGAKNVEDVRTVITNMAQTLKSIGFENIDLEPEIHVQNIVASADLKTDLNLNAIALGLGLENIEYEPEQFPGLVYRIKIPKVVVLIFSSGKLVVTGGKSPEECEEGVKIVREQLENMGLL</sequence>
<dbReference type="PRINTS" id="PR00686">
    <property type="entry name" value="TIFACTORIID"/>
</dbReference>
<protein>
    <submittedName>
        <fullName evidence="6">Tata-box binding protein</fullName>
    </submittedName>
</protein>
<dbReference type="InterPro" id="IPR030491">
    <property type="entry name" value="TBP_CS"/>
</dbReference>
<dbReference type="NCBIfam" id="NF001597">
    <property type="entry name" value="PRK00394.2-2"/>
    <property type="match status" value="1"/>
</dbReference>
<dbReference type="PROSITE" id="PS00351">
    <property type="entry name" value="TFIID"/>
    <property type="match status" value="1"/>
</dbReference>
<dbReference type="PANTHER" id="PTHR10126">
    <property type="entry name" value="TATA-BOX BINDING PROTEIN"/>
    <property type="match status" value="1"/>
</dbReference>
<dbReference type="InterPro" id="IPR000814">
    <property type="entry name" value="TBP"/>
</dbReference>
<proteinExistence type="inferred from homology"/>
<dbReference type="Gene3D" id="3.30.310.10">
    <property type="entry name" value="TATA-Binding Protein"/>
    <property type="match status" value="2"/>
</dbReference>
<evidence type="ECO:0000256" key="5">
    <source>
        <dbReference type="ARBA" id="ARBA00025680"/>
    </source>
</evidence>
<evidence type="ECO:0000256" key="3">
    <source>
        <dbReference type="ARBA" id="ARBA00023125"/>
    </source>
</evidence>
<keyword evidence="3" id="KW-0238">DNA-binding</keyword>
<evidence type="ECO:0000256" key="1">
    <source>
        <dbReference type="ARBA" id="ARBA00005560"/>
    </source>
</evidence>
<dbReference type="HAMAP" id="MF_00408">
    <property type="entry name" value="TATA_bind_prot_arch"/>
    <property type="match status" value="1"/>
</dbReference>
<dbReference type="EMBL" id="LNQE01001461">
    <property type="protein sequence ID" value="KUG17118.1"/>
    <property type="molecule type" value="Genomic_DNA"/>
</dbReference>
<dbReference type="GO" id="GO:0003677">
    <property type="term" value="F:DNA binding"/>
    <property type="evidence" value="ECO:0007669"/>
    <property type="project" value="UniProtKB-KW"/>
</dbReference>
<evidence type="ECO:0000256" key="2">
    <source>
        <dbReference type="ARBA" id="ARBA00023015"/>
    </source>
</evidence>
<name>A0A0W8F8L0_9ZZZZ</name>
<organism evidence="6">
    <name type="scientific">hydrocarbon metagenome</name>
    <dbReference type="NCBI Taxonomy" id="938273"/>
    <lineage>
        <taxon>unclassified sequences</taxon>
        <taxon>metagenomes</taxon>
        <taxon>ecological metagenomes</taxon>
    </lineage>
</organism>
<keyword evidence="2" id="KW-0805">Transcription regulation</keyword>
<comment type="similarity">
    <text evidence="1">Belongs to the TBP family.</text>
</comment>
<comment type="caution">
    <text evidence="6">The sequence shown here is derived from an EMBL/GenBank/DDBJ whole genome shotgun (WGS) entry which is preliminary data.</text>
</comment>